<keyword evidence="7 8" id="KW-0472">Membrane</keyword>
<evidence type="ECO:0000256" key="11">
    <source>
        <dbReference type="SAM" id="Phobius"/>
    </source>
</evidence>
<evidence type="ECO:0000256" key="2">
    <source>
        <dbReference type="ARBA" id="ARBA00006375"/>
    </source>
</evidence>
<feature type="repeat" description="Solcar" evidence="8">
    <location>
        <begin position="25"/>
        <end position="115"/>
    </location>
</feature>
<evidence type="ECO:0000256" key="4">
    <source>
        <dbReference type="ARBA" id="ARBA00022692"/>
    </source>
</evidence>
<organism evidence="12 13">
    <name type="scientific">Gracilariopsis chorda</name>
    <dbReference type="NCBI Taxonomy" id="448386"/>
    <lineage>
        <taxon>Eukaryota</taxon>
        <taxon>Rhodophyta</taxon>
        <taxon>Florideophyceae</taxon>
        <taxon>Rhodymeniophycidae</taxon>
        <taxon>Gracilariales</taxon>
        <taxon>Gracilariaceae</taxon>
        <taxon>Gracilariopsis</taxon>
    </lineage>
</organism>
<dbReference type="SUPFAM" id="SSF103506">
    <property type="entry name" value="Mitochondrial carrier"/>
    <property type="match status" value="1"/>
</dbReference>
<dbReference type="STRING" id="448386.A0A2V3IR88"/>
<comment type="caution">
    <text evidence="12">The sequence shown here is derived from an EMBL/GenBank/DDBJ whole genome shotgun (WGS) entry which is preliminary data.</text>
</comment>
<dbReference type="AlphaFoldDB" id="A0A2V3IR88"/>
<dbReference type="Proteomes" id="UP000247409">
    <property type="component" value="Unassembled WGS sequence"/>
</dbReference>
<keyword evidence="13" id="KW-1185">Reference proteome</keyword>
<dbReference type="InterPro" id="IPR023395">
    <property type="entry name" value="MCP_dom_sf"/>
</dbReference>
<dbReference type="GO" id="GO:0006862">
    <property type="term" value="P:nucleotide transport"/>
    <property type="evidence" value="ECO:0007669"/>
    <property type="project" value="InterPro"/>
</dbReference>
<proteinExistence type="inferred from homology"/>
<evidence type="ECO:0000256" key="5">
    <source>
        <dbReference type="ARBA" id="ARBA00022737"/>
    </source>
</evidence>
<dbReference type="EMBL" id="NBIV01000085">
    <property type="protein sequence ID" value="PXF44628.1"/>
    <property type="molecule type" value="Genomic_DNA"/>
</dbReference>
<feature type="compositionally biased region" description="Low complexity" evidence="10">
    <location>
        <begin position="1"/>
        <end position="21"/>
    </location>
</feature>
<comment type="similarity">
    <text evidence="2 9">Belongs to the mitochondrial carrier (TC 2.A.29) family.</text>
</comment>
<evidence type="ECO:0000313" key="13">
    <source>
        <dbReference type="Proteomes" id="UP000247409"/>
    </source>
</evidence>
<feature type="region of interest" description="Disordered" evidence="10">
    <location>
        <begin position="1"/>
        <end position="23"/>
    </location>
</feature>
<dbReference type="OrthoDB" id="10266426at2759"/>
<keyword evidence="3 9" id="KW-0813">Transport</keyword>
<sequence length="338" mass="37265">MSLVASSADRSTSRSSSQPSRADARTHLSQFGAGALAGLINTLILSPLDVVKTRLQVQGSASFAATKYNGLFHALKCMLKEEGLRSYYRGLSASLWAFVPNWAIYWYAYESFKRAYTPQGKNSTPIIHVFSALSAGGITAVTTAPFWTLKSRLQVDINSVPTGRKYRSVPHGFRKIIREEGVAALYKGLTPTLLGLGHVAIQFPLYEHLKSTLSSGQDENVQASHVLVASSISKIAASAVFYPHEVLRTRIQVDTSTAKRILEPQKMTNLIKDILKADGPSGFYRGFVVNLMRTVPACMLTFTSYELVKSYAEQHNGKRRQLQMDPALDDAVSKRTDR</sequence>
<dbReference type="PANTHER" id="PTHR45683">
    <property type="entry name" value="MITOCHONDRIAL NICOTINAMIDE ADENINE DINUCLEOTIDE TRANSPORTER 1-RELATED-RELATED"/>
    <property type="match status" value="1"/>
</dbReference>
<dbReference type="GO" id="GO:0055085">
    <property type="term" value="P:transmembrane transport"/>
    <property type="evidence" value="ECO:0007669"/>
    <property type="project" value="InterPro"/>
</dbReference>
<name>A0A2V3IR88_9FLOR</name>
<gene>
    <name evidence="12" type="ORF">BWQ96_05623</name>
</gene>
<evidence type="ECO:0000256" key="3">
    <source>
        <dbReference type="ARBA" id="ARBA00022448"/>
    </source>
</evidence>
<accession>A0A2V3IR88</accession>
<evidence type="ECO:0000256" key="10">
    <source>
        <dbReference type="SAM" id="MobiDB-lite"/>
    </source>
</evidence>
<evidence type="ECO:0000256" key="9">
    <source>
        <dbReference type="RuleBase" id="RU000488"/>
    </source>
</evidence>
<evidence type="ECO:0000313" key="12">
    <source>
        <dbReference type="EMBL" id="PXF44628.1"/>
    </source>
</evidence>
<dbReference type="GO" id="GO:0016020">
    <property type="term" value="C:membrane"/>
    <property type="evidence" value="ECO:0007669"/>
    <property type="project" value="UniProtKB-SubCell"/>
</dbReference>
<protein>
    <submittedName>
        <fullName evidence="12">Mitochondrial substrate carrier family protein W</fullName>
    </submittedName>
</protein>
<evidence type="ECO:0000256" key="1">
    <source>
        <dbReference type="ARBA" id="ARBA00004141"/>
    </source>
</evidence>
<evidence type="ECO:0000256" key="6">
    <source>
        <dbReference type="ARBA" id="ARBA00022989"/>
    </source>
</evidence>
<dbReference type="InterPro" id="IPR018108">
    <property type="entry name" value="MCP_transmembrane"/>
</dbReference>
<feature type="transmembrane region" description="Helical" evidence="11">
    <location>
        <begin position="86"/>
        <end position="107"/>
    </location>
</feature>
<dbReference type="Pfam" id="PF00153">
    <property type="entry name" value="Mito_carr"/>
    <property type="match status" value="3"/>
</dbReference>
<dbReference type="InterPro" id="IPR044712">
    <property type="entry name" value="SLC25A32-like"/>
</dbReference>
<reference evidence="12 13" key="1">
    <citation type="journal article" date="2018" name="Mol. Biol. Evol.">
        <title>Analysis of the draft genome of the red seaweed Gracilariopsis chorda provides insights into genome size evolution in Rhodophyta.</title>
        <authorList>
            <person name="Lee J."/>
            <person name="Yang E.C."/>
            <person name="Graf L."/>
            <person name="Yang J.H."/>
            <person name="Qiu H."/>
            <person name="Zel Zion U."/>
            <person name="Chan C.X."/>
            <person name="Stephens T.G."/>
            <person name="Weber A.P.M."/>
            <person name="Boo G.H."/>
            <person name="Boo S.M."/>
            <person name="Kim K.M."/>
            <person name="Shin Y."/>
            <person name="Jung M."/>
            <person name="Lee S.J."/>
            <person name="Yim H.S."/>
            <person name="Lee J.H."/>
            <person name="Bhattacharya D."/>
            <person name="Yoon H.S."/>
        </authorList>
    </citation>
    <scope>NUCLEOTIDE SEQUENCE [LARGE SCALE GENOMIC DNA]</scope>
    <source>
        <strain evidence="12 13">SKKU-2015</strain>
        <tissue evidence="12">Whole body</tissue>
    </source>
</reference>
<dbReference type="PROSITE" id="PS50920">
    <property type="entry name" value="SOLCAR"/>
    <property type="match status" value="3"/>
</dbReference>
<feature type="repeat" description="Solcar" evidence="8">
    <location>
        <begin position="123"/>
        <end position="212"/>
    </location>
</feature>
<dbReference type="Gene3D" id="1.50.40.10">
    <property type="entry name" value="Mitochondrial carrier domain"/>
    <property type="match status" value="1"/>
</dbReference>
<comment type="subcellular location">
    <subcellularLocation>
        <location evidence="1">Membrane</location>
        <topology evidence="1">Multi-pass membrane protein</topology>
    </subcellularLocation>
</comment>
<evidence type="ECO:0000256" key="7">
    <source>
        <dbReference type="ARBA" id="ARBA00023136"/>
    </source>
</evidence>
<keyword evidence="6 11" id="KW-1133">Transmembrane helix</keyword>
<feature type="region of interest" description="Disordered" evidence="10">
    <location>
        <begin position="316"/>
        <end position="338"/>
    </location>
</feature>
<feature type="transmembrane region" description="Helical" evidence="11">
    <location>
        <begin position="127"/>
        <end position="149"/>
    </location>
</feature>
<evidence type="ECO:0000256" key="8">
    <source>
        <dbReference type="PROSITE-ProRule" id="PRU00282"/>
    </source>
</evidence>
<feature type="repeat" description="Solcar" evidence="8">
    <location>
        <begin position="221"/>
        <end position="311"/>
    </location>
</feature>
<keyword evidence="4 8" id="KW-0812">Transmembrane</keyword>
<keyword evidence="5" id="KW-0677">Repeat</keyword>